<feature type="active site" description="Proton acceptor" evidence="8">
    <location>
        <position position="211"/>
    </location>
</feature>
<evidence type="ECO:0000256" key="3">
    <source>
        <dbReference type="ARBA" id="ARBA00013080"/>
    </source>
</evidence>
<feature type="site" description="Could be important to modulate the pK values of the two catalytic cysteine residues" evidence="8">
    <location>
        <position position="202"/>
    </location>
</feature>
<evidence type="ECO:0000313" key="11">
    <source>
        <dbReference type="Proteomes" id="UP000284178"/>
    </source>
</evidence>
<sequence>MILEKYQGCGNDFLIADGSRTPVIDPQQIAALCDRHRGFGADGLIIARRDPLSMELWNQDGTRAGMCGNGLRCFVHHAYRKGWIQADRPYRIGTGDGLRSVWICSTEPFICQVEAGIPDFDAKRMTNQPLLPGLLHAPFLSQQQSCSFWLGVPHTVLFTADPEVISAEQARTIGRHPFFKEGTNVDFVRLKENGELQVRTWERGVGWTLACGTGACASAVAAAIFGICPLPCKVRCPGGLLQVKQAPDKQCLLTGPSVYIGKAEVKVCG</sequence>
<feature type="active site" evidence="9">
    <location>
        <position position="67"/>
    </location>
</feature>
<comment type="subcellular location">
    <subcellularLocation>
        <location evidence="8">Cytoplasm</location>
    </subcellularLocation>
</comment>
<feature type="binding site" evidence="8">
    <location>
        <begin position="212"/>
        <end position="213"/>
    </location>
    <ligand>
        <name>substrate</name>
    </ligand>
</feature>
<dbReference type="GO" id="GO:0008837">
    <property type="term" value="F:diaminopimelate epimerase activity"/>
    <property type="evidence" value="ECO:0007669"/>
    <property type="project" value="UniProtKB-UniRule"/>
</dbReference>
<dbReference type="EC" id="5.1.1.7" evidence="3 8"/>
<gene>
    <name evidence="8 10" type="primary">dapF</name>
    <name evidence="10" type="ORF">DWY25_10655</name>
</gene>
<keyword evidence="5 8" id="KW-0457">Lysine biosynthesis</keyword>
<comment type="subunit">
    <text evidence="8">Homodimer.</text>
</comment>
<feature type="binding site" evidence="8">
    <location>
        <position position="11"/>
    </location>
    <ligand>
        <name>substrate</name>
    </ligand>
</feature>
<feature type="site" description="Could be important to modulate the pK values of the two catalytic cysteine residues" evidence="8">
    <location>
        <position position="154"/>
    </location>
</feature>
<evidence type="ECO:0000256" key="9">
    <source>
        <dbReference type="PROSITE-ProRule" id="PRU10125"/>
    </source>
</evidence>
<dbReference type="PROSITE" id="PS01326">
    <property type="entry name" value="DAP_EPIMERASE"/>
    <property type="match status" value="1"/>
</dbReference>
<evidence type="ECO:0000256" key="8">
    <source>
        <dbReference type="HAMAP-Rule" id="MF_00197"/>
    </source>
</evidence>
<evidence type="ECO:0000256" key="7">
    <source>
        <dbReference type="ARBA" id="ARBA00051712"/>
    </source>
</evidence>
<proteinExistence type="inferred from homology"/>
<evidence type="ECO:0000256" key="4">
    <source>
        <dbReference type="ARBA" id="ARBA00022605"/>
    </source>
</evidence>
<dbReference type="GO" id="GO:0009089">
    <property type="term" value="P:lysine biosynthetic process via diaminopimelate"/>
    <property type="evidence" value="ECO:0007669"/>
    <property type="project" value="UniProtKB-UniRule"/>
</dbReference>
<dbReference type="Gene3D" id="3.10.310.10">
    <property type="entry name" value="Diaminopimelate Epimerase, Chain A, domain 1"/>
    <property type="match status" value="2"/>
</dbReference>
<comment type="catalytic activity">
    <reaction evidence="7 8">
        <text>(2S,6S)-2,6-diaminopimelate = meso-2,6-diaminopimelate</text>
        <dbReference type="Rhea" id="RHEA:15393"/>
        <dbReference type="ChEBI" id="CHEBI:57609"/>
        <dbReference type="ChEBI" id="CHEBI:57791"/>
        <dbReference type="EC" id="5.1.1.7"/>
    </reaction>
</comment>
<protein>
    <recommendedName>
        <fullName evidence="3 8">Diaminopimelate epimerase</fullName>
        <shortName evidence="8">DAP epimerase</shortName>
        <ecNumber evidence="3 8">5.1.1.7</ecNumber>
    </recommendedName>
    <alternativeName>
        <fullName evidence="8">PLP-independent amino acid racemase</fullName>
    </alternativeName>
</protein>
<evidence type="ECO:0000256" key="2">
    <source>
        <dbReference type="ARBA" id="ARBA00010219"/>
    </source>
</evidence>
<feature type="binding site" evidence="8">
    <location>
        <position position="184"/>
    </location>
    <ligand>
        <name>substrate</name>
    </ligand>
</feature>
<keyword evidence="8" id="KW-0963">Cytoplasm</keyword>
<dbReference type="Proteomes" id="UP000284178">
    <property type="component" value="Unassembled WGS sequence"/>
</dbReference>
<feature type="active site" description="Proton donor" evidence="8">
    <location>
        <position position="67"/>
    </location>
</feature>
<feature type="binding site" evidence="8">
    <location>
        <position position="58"/>
    </location>
    <ligand>
        <name>substrate</name>
    </ligand>
</feature>
<dbReference type="InterPro" id="IPR018510">
    <property type="entry name" value="DAP_epimerase_AS"/>
</dbReference>
<feature type="binding site" evidence="8">
    <location>
        <begin position="68"/>
        <end position="69"/>
    </location>
    <ligand>
        <name>substrate</name>
    </ligand>
</feature>
<keyword evidence="11" id="KW-1185">Reference proteome</keyword>
<keyword evidence="6 8" id="KW-0413">Isomerase</keyword>
<comment type="pathway">
    <text evidence="1 8">Amino-acid biosynthesis; L-lysine biosynthesis via DAP pathway; DL-2,6-diaminopimelate from LL-2,6-diaminopimelate: step 1/1.</text>
</comment>
<reference evidence="10 11" key="1">
    <citation type="submission" date="2018-08" db="EMBL/GenBank/DDBJ databases">
        <title>A genome reference for cultivated species of the human gut microbiota.</title>
        <authorList>
            <person name="Zou Y."/>
            <person name="Xue W."/>
            <person name="Luo G."/>
        </authorList>
    </citation>
    <scope>NUCLEOTIDE SEQUENCE [LARGE SCALE GENOMIC DNA]</scope>
    <source>
        <strain evidence="10 11">AF24-29</strain>
    </source>
</reference>
<dbReference type="SUPFAM" id="SSF54506">
    <property type="entry name" value="Diaminopimelate epimerase-like"/>
    <property type="match status" value="2"/>
</dbReference>
<accession>A0A412FZ51</accession>
<dbReference type="RefSeq" id="WP_117895214.1">
    <property type="nucleotide sequence ID" value="NZ_CABJCV010000012.1"/>
</dbReference>
<comment type="similarity">
    <text evidence="2 8">Belongs to the diaminopimelate epimerase family.</text>
</comment>
<dbReference type="EMBL" id="QRUP01000012">
    <property type="protein sequence ID" value="RGR73453.1"/>
    <property type="molecule type" value="Genomic_DNA"/>
</dbReference>
<feature type="binding site" evidence="8">
    <location>
        <begin position="202"/>
        <end position="203"/>
    </location>
    <ligand>
        <name>substrate</name>
    </ligand>
</feature>
<evidence type="ECO:0000256" key="5">
    <source>
        <dbReference type="ARBA" id="ARBA00023154"/>
    </source>
</evidence>
<dbReference type="PANTHER" id="PTHR31689">
    <property type="entry name" value="DIAMINOPIMELATE EPIMERASE, CHLOROPLASTIC"/>
    <property type="match status" value="1"/>
</dbReference>
<dbReference type="GO" id="GO:0005829">
    <property type="term" value="C:cytosol"/>
    <property type="evidence" value="ECO:0007669"/>
    <property type="project" value="TreeGrafter"/>
</dbReference>
<dbReference type="UniPathway" id="UPA00034">
    <property type="reaction ID" value="UER00025"/>
</dbReference>
<dbReference type="PANTHER" id="PTHR31689:SF0">
    <property type="entry name" value="DIAMINOPIMELATE EPIMERASE"/>
    <property type="match status" value="1"/>
</dbReference>
<dbReference type="InterPro" id="IPR001653">
    <property type="entry name" value="DAP_epimerase_DapF"/>
</dbReference>
<dbReference type="GeneID" id="83015857"/>
<organism evidence="10 11">
    <name type="scientific">Holdemania filiformis</name>
    <dbReference type="NCBI Taxonomy" id="61171"/>
    <lineage>
        <taxon>Bacteria</taxon>
        <taxon>Bacillati</taxon>
        <taxon>Bacillota</taxon>
        <taxon>Erysipelotrichia</taxon>
        <taxon>Erysipelotrichales</taxon>
        <taxon>Erysipelotrichaceae</taxon>
        <taxon>Holdemania</taxon>
    </lineage>
</organism>
<evidence type="ECO:0000313" key="10">
    <source>
        <dbReference type="EMBL" id="RGR73453.1"/>
    </source>
</evidence>
<dbReference type="Pfam" id="PF01678">
    <property type="entry name" value="DAP_epimerase"/>
    <property type="match status" value="2"/>
</dbReference>
<comment type="caution">
    <text evidence="8">Lacks conserved residue(s) required for the propagation of feature annotation.</text>
</comment>
<comment type="caution">
    <text evidence="10">The sequence shown here is derived from an EMBL/GenBank/DDBJ whole genome shotgun (WGS) entry which is preliminary data.</text>
</comment>
<dbReference type="HAMAP" id="MF_00197">
    <property type="entry name" value="DAP_epimerase"/>
    <property type="match status" value="1"/>
</dbReference>
<evidence type="ECO:0000256" key="1">
    <source>
        <dbReference type="ARBA" id="ARBA00005196"/>
    </source>
</evidence>
<comment type="function">
    <text evidence="8">Catalyzes the stereoinversion of LL-2,6-diaminopimelate (L,L-DAP) to meso-diaminopimelate (meso-DAP), a precursor of L-lysine and an essential component of the bacterial peptidoglycan.</text>
</comment>
<name>A0A412FZ51_9FIRM</name>
<evidence type="ECO:0000256" key="6">
    <source>
        <dbReference type="ARBA" id="ARBA00023235"/>
    </source>
</evidence>
<dbReference type="NCBIfam" id="TIGR00652">
    <property type="entry name" value="DapF"/>
    <property type="match status" value="1"/>
</dbReference>
<keyword evidence="4 8" id="KW-0028">Amino-acid biosynthesis</keyword>
<dbReference type="AlphaFoldDB" id="A0A412FZ51"/>